<accession>A0A0F9ZH73</accession>
<proteinExistence type="predicted"/>
<comment type="caution">
    <text evidence="2">The sequence shown here is derived from an EMBL/GenBank/DDBJ whole genome shotgun (WGS) entry which is preliminary data.</text>
</comment>
<feature type="region of interest" description="Disordered" evidence="1">
    <location>
        <begin position="117"/>
        <end position="173"/>
    </location>
</feature>
<name>A0A0F9ZH73_TRIHA</name>
<sequence length="209" mass="21414">MSICPIFPPGPLVPEGACFLNSNNLDRTIAGFKKCCGPAPVAQSFNDGAEVCLVYCPLVEDGPNDKDLLDCLVSELGSAACTGGDQLASPSDLSRASDLAKTTGLCSACLAKTTTAEQTTTATTTDSENTASETATDTTTESTRERPSNTATITTPPSRTGTSRATTATTSSTSTNAAVGIYQTDTVPWKVGFSMGAMLFTGALAGLFI</sequence>
<dbReference type="Proteomes" id="UP000034112">
    <property type="component" value="Unassembled WGS sequence"/>
</dbReference>
<reference evidence="3" key="1">
    <citation type="journal article" date="2015" name="Genome Announc.">
        <title>Draft whole-genome sequence of the biocontrol agent Trichoderma harzianum T6776.</title>
        <authorList>
            <person name="Baroncelli R."/>
            <person name="Piaggeschi G."/>
            <person name="Fiorini L."/>
            <person name="Bertolini E."/>
            <person name="Zapparata A."/>
            <person name="Pe M.E."/>
            <person name="Sarrocco S."/>
            <person name="Vannacci G."/>
        </authorList>
    </citation>
    <scope>NUCLEOTIDE SEQUENCE [LARGE SCALE GENOMIC DNA]</scope>
    <source>
        <strain evidence="3">T6776</strain>
    </source>
</reference>
<evidence type="ECO:0000256" key="1">
    <source>
        <dbReference type="SAM" id="MobiDB-lite"/>
    </source>
</evidence>
<evidence type="ECO:0000313" key="2">
    <source>
        <dbReference type="EMBL" id="KKO99606.1"/>
    </source>
</evidence>
<dbReference type="OrthoDB" id="10639281at2759"/>
<organism evidence="2 3">
    <name type="scientific">Trichoderma harzianum</name>
    <name type="common">Hypocrea lixii</name>
    <dbReference type="NCBI Taxonomy" id="5544"/>
    <lineage>
        <taxon>Eukaryota</taxon>
        <taxon>Fungi</taxon>
        <taxon>Dikarya</taxon>
        <taxon>Ascomycota</taxon>
        <taxon>Pezizomycotina</taxon>
        <taxon>Sordariomycetes</taxon>
        <taxon>Hypocreomycetidae</taxon>
        <taxon>Hypocreales</taxon>
        <taxon>Hypocreaceae</taxon>
        <taxon>Trichoderma</taxon>
    </lineage>
</organism>
<gene>
    <name evidence="2" type="ORF">THAR02_08278</name>
</gene>
<dbReference type="AlphaFoldDB" id="A0A0F9ZH73"/>
<protein>
    <submittedName>
        <fullName evidence="2">Uncharacterized protein</fullName>
    </submittedName>
</protein>
<feature type="compositionally biased region" description="Low complexity" evidence="1">
    <location>
        <begin position="148"/>
        <end position="173"/>
    </location>
</feature>
<evidence type="ECO:0000313" key="3">
    <source>
        <dbReference type="Proteomes" id="UP000034112"/>
    </source>
</evidence>
<dbReference type="EMBL" id="JOKZ01000312">
    <property type="protein sequence ID" value="KKO99606.1"/>
    <property type="molecule type" value="Genomic_DNA"/>
</dbReference>
<feature type="compositionally biased region" description="Low complexity" evidence="1">
    <location>
        <begin position="117"/>
        <end position="141"/>
    </location>
</feature>